<dbReference type="Pfam" id="PF03881">
    <property type="entry name" value="Fructosamin_kin"/>
    <property type="match status" value="1"/>
</dbReference>
<dbReference type="InterPro" id="IPR011009">
    <property type="entry name" value="Kinase-like_dom_sf"/>
</dbReference>
<dbReference type="Gene3D" id="1.20.1270.240">
    <property type="match status" value="1"/>
</dbReference>
<dbReference type="SUPFAM" id="SSF56112">
    <property type="entry name" value="Protein kinase-like (PK-like)"/>
    <property type="match status" value="1"/>
</dbReference>
<dbReference type="PANTHER" id="PTHR12149:SF8">
    <property type="entry name" value="PROTEIN-RIBULOSAMINE 3-KINASE"/>
    <property type="match status" value="1"/>
</dbReference>
<dbReference type="OrthoDB" id="5291879at2"/>
<keyword evidence="1" id="KW-0808">Transferase</keyword>
<dbReference type="GO" id="GO:0016301">
    <property type="term" value="F:kinase activity"/>
    <property type="evidence" value="ECO:0007669"/>
    <property type="project" value="UniProtKB-KW"/>
</dbReference>
<dbReference type="PANTHER" id="PTHR12149">
    <property type="entry name" value="FRUCTOSAMINE 3 KINASE-RELATED PROTEIN"/>
    <property type="match status" value="1"/>
</dbReference>
<dbReference type="InterPro" id="IPR016477">
    <property type="entry name" value="Fructo-/Ketosamine-3-kinase"/>
</dbReference>
<comment type="caution">
    <text evidence="1">The sequence shown here is derived from an EMBL/GenBank/DDBJ whole genome shotgun (WGS) entry which is preliminary data.</text>
</comment>
<keyword evidence="1" id="KW-0418">Kinase</keyword>
<keyword evidence="2" id="KW-1185">Reference proteome</keyword>
<organism evidence="1 2">
    <name type="scientific">Actinomadura geliboluensis</name>
    <dbReference type="NCBI Taxonomy" id="882440"/>
    <lineage>
        <taxon>Bacteria</taxon>
        <taxon>Bacillati</taxon>
        <taxon>Actinomycetota</taxon>
        <taxon>Actinomycetes</taxon>
        <taxon>Streptosporangiales</taxon>
        <taxon>Thermomonosporaceae</taxon>
        <taxon>Actinomadura</taxon>
    </lineage>
</organism>
<feature type="non-terminal residue" evidence="1">
    <location>
        <position position="1"/>
    </location>
</feature>
<dbReference type="EMBL" id="VCKZ01000334">
    <property type="protein sequence ID" value="TMR30634.1"/>
    <property type="molecule type" value="Genomic_DNA"/>
</dbReference>
<dbReference type="Gene3D" id="1.10.510.10">
    <property type="entry name" value="Transferase(Phosphotransferase) domain 1"/>
    <property type="match status" value="1"/>
</dbReference>
<name>A0A5S4GDP4_9ACTN</name>
<accession>A0A5S4GDP4</accession>
<gene>
    <name evidence="1" type="ORF">ETD96_33335</name>
</gene>
<dbReference type="Proteomes" id="UP000305238">
    <property type="component" value="Unassembled WGS sequence"/>
</dbReference>
<dbReference type="RefSeq" id="WP_138640467.1">
    <property type="nucleotide sequence ID" value="NZ_VCKZ01000334.1"/>
</dbReference>
<evidence type="ECO:0000313" key="1">
    <source>
        <dbReference type="EMBL" id="TMR30634.1"/>
    </source>
</evidence>
<reference evidence="1 2" key="1">
    <citation type="submission" date="2019-05" db="EMBL/GenBank/DDBJ databases">
        <title>Draft genome sequence of Actinomadura geliboluensis A8036.</title>
        <authorList>
            <person name="Saricaoglu S."/>
            <person name="Isik K."/>
        </authorList>
    </citation>
    <scope>NUCLEOTIDE SEQUENCE [LARGE SCALE GENOMIC DNA]</scope>
    <source>
        <strain evidence="1 2">A8036</strain>
    </source>
</reference>
<proteinExistence type="predicted"/>
<evidence type="ECO:0000313" key="2">
    <source>
        <dbReference type="Proteomes" id="UP000305238"/>
    </source>
</evidence>
<sequence length="220" mass="23866">GEAGPGTPVPEVLAADDRMLVLPWLPSASPSREAAERLGRELAALHTGNRPDAYGAPWDGFIADLPLDNTPDGDGWPRWYAERRLEPFLRLGARHLSDDDVRLIERVMAEIEELAGPPEPPSRIHGDLWSGNVQWTDGRALLIDPAAHGGHRETDLAMMALFGTPHLDTVLAAYDEAAPLADGWRARVPLHQLHPLLVHVALFGGSYRASLVDAARASLG</sequence>
<protein>
    <submittedName>
        <fullName evidence="1">Fructosamine kinase</fullName>
    </submittedName>
</protein>
<dbReference type="AlphaFoldDB" id="A0A5S4GDP4"/>